<feature type="compositionally biased region" description="Low complexity" evidence="5">
    <location>
        <begin position="78"/>
        <end position="97"/>
    </location>
</feature>
<organism evidence="7 8">
    <name type="scientific">Achaetomium macrosporum</name>
    <dbReference type="NCBI Taxonomy" id="79813"/>
    <lineage>
        <taxon>Eukaryota</taxon>
        <taxon>Fungi</taxon>
        <taxon>Dikarya</taxon>
        <taxon>Ascomycota</taxon>
        <taxon>Pezizomycotina</taxon>
        <taxon>Sordariomycetes</taxon>
        <taxon>Sordariomycetidae</taxon>
        <taxon>Sordariales</taxon>
        <taxon>Chaetomiaceae</taxon>
        <taxon>Achaetomium</taxon>
    </lineage>
</organism>
<evidence type="ECO:0000256" key="4">
    <source>
        <dbReference type="ARBA" id="ARBA00023002"/>
    </source>
</evidence>
<accession>A0AAN7H954</accession>
<evidence type="ECO:0000313" key="8">
    <source>
        <dbReference type="Proteomes" id="UP001303760"/>
    </source>
</evidence>
<dbReference type="InterPro" id="IPR051104">
    <property type="entry name" value="FAD_monoxygenase"/>
</dbReference>
<dbReference type="PANTHER" id="PTHR46720">
    <property type="entry name" value="HYDROXYLASE, PUTATIVE (AFU_ORTHOLOGUE AFUA_3G01460)-RELATED"/>
    <property type="match status" value="1"/>
</dbReference>
<evidence type="ECO:0000313" key="7">
    <source>
        <dbReference type="EMBL" id="KAK4235967.1"/>
    </source>
</evidence>
<keyword evidence="4" id="KW-0560">Oxidoreductase</keyword>
<sequence length="470" mass="50875">MPHIAIIGAGITGTTLSLGLTARGIAHTVYEQGRHPAELGAGLGLGPNAARALRIAHAGLYERFLEVCTPRDMKWRPSSSSSSSVSGGSGSFGSSSGIREEGRGEKQGEEEPVWIEFLDGTSPLAARELKPAFRIPCPYPEGHGAVHRARWLEVLMGMVAEGVVQFGKRLEGIEDRGDGGRLVLRFEDGTTAQAGAVVGCDGVKSKVREVLVGGRDKEGAKCGYSGKYAYRCMIPMERAVEELGPGRAGCSSLWMGHGRHVLTFPVGRPGPDQLLNLVAFVTDSNESWPSQDARSFTLPATRDDALLDFEQGGFSNTWGLFDLAAHPLPSFHAGRILVIGDAAHASTPHHGSGAGFCMEDVAVLSSLLEEMAAKHHPPEVDSSNQAHKLQAVFAAFDASRRERDQWLVQSSRRAAELYEWRLPNTGKGWFETMRKDIEERQAVCWGIDLDKAIAEAREDVRRRLAVASRC</sequence>
<feature type="domain" description="FAD-binding" evidence="6">
    <location>
        <begin position="4"/>
        <end position="371"/>
    </location>
</feature>
<reference evidence="7" key="1">
    <citation type="journal article" date="2023" name="Mol. Phylogenet. Evol.">
        <title>Genome-scale phylogeny and comparative genomics of the fungal order Sordariales.</title>
        <authorList>
            <person name="Hensen N."/>
            <person name="Bonometti L."/>
            <person name="Westerberg I."/>
            <person name="Brannstrom I.O."/>
            <person name="Guillou S."/>
            <person name="Cros-Aarteil S."/>
            <person name="Calhoun S."/>
            <person name="Haridas S."/>
            <person name="Kuo A."/>
            <person name="Mondo S."/>
            <person name="Pangilinan J."/>
            <person name="Riley R."/>
            <person name="LaButti K."/>
            <person name="Andreopoulos B."/>
            <person name="Lipzen A."/>
            <person name="Chen C."/>
            <person name="Yan M."/>
            <person name="Daum C."/>
            <person name="Ng V."/>
            <person name="Clum A."/>
            <person name="Steindorff A."/>
            <person name="Ohm R.A."/>
            <person name="Martin F."/>
            <person name="Silar P."/>
            <person name="Natvig D.O."/>
            <person name="Lalanne C."/>
            <person name="Gautier V."/>
            <person name="Ament-Velasquez S.L."/>
            <person name="Kruys A."/>
            <person name="Hutchinson M.I."/>
            <person name="Powell A.J."/>
            <person name="Barry K."/>
            <person name="Miller A.N."/>
            <person name="Grigoriev I.V."/>
            <person name="Debuchy R."/>
            <person name="Gladieux P."/>
            <person name="Hiltunen Thoren M."/>
            <person name="Johannesson H."/>
        </authorList>
    </citation>
    <scope>NUCLEOTIDE SEQUENCE</scope>
    <source>
        <strain evidence="7">CBS 532.94</strain>
    </source>
</reference>
<gene>
    <name evidence="7" type="ORF">C8A03DRAFT_17345</name>
</gene>
<evidence type="ECO:0000256" key="5">
    <source>
        <dbReference type="SAM" id="MobiDB-lite"/>
    </source>
</evidence>
<evidence type="ECO:0000256" key="1">
    <source>
        <dbReference type="ARBA" id="ARBA00007992"/>
    </source>
</evidence>
<comment type="caution">
    <text evidence="7">The sequence shown here is derived from an EMBL/GenBank/DDBJ whole genome shotgun (WGS) entry which is preliminary data.</text>
</comment>
<dbReference type="EMBL" id="MU860224">
    <property type="protein sequence ID" value="KAK4235967.1"/>
    <property type="molecule type" value="Genomic_DNA"/>
</dbReference>
<keyword evidence="8" id="KW-1185">Reference proteome</keyword>
<evidence type="ECO:0000259" key="6">
    <source>
        <dbReference type="Pfam" id="PF01494"/>
    </source>
</evidence>
<reference evidence="7" key="2">
    <citation type="submission" date="2023-05" db="EMBL/GenBank/DDBJ databases">
        <authorList>
            <consortium name="Lawrence Berkeley National Laboratory"/>
            <person name="Steindorff A."/>
            <person name="Hensen N."/>
            <person name="Bonometti L."/>
            <person name="Westerberg I."/>
            <person name="Brannstrom I.O."/>
            <person name="Guillou S."/>
            <person name="Cros-Aarteil S."/>
            <person name="Calhoun S."/>
            <person name="Haridas S."/>
            <person name="Kuo A."/>
            <person name="Mondo S."/>
            <person name="Pangilinan J."/>
            <person name="Riley R."/>
            <person name="Labutti K."/>
            <person name="Andreopoulos B."/>
            <person name="Lipzen A."/>
            <person name="Chen C."/>
            <person name="Yanf M."/>
            <person name="Daum C."/>
            <person name="Ng V."/>
            <person name="Clum A."/>
            <person name="Ohm R."/>
            <person name="Martin F."/>
            <person name="Silar P."/>
            <person name="Natvig D."/>
            <person name="Lalanne C."/>
            <person name="Gautier V."/>
            <person name="Ament-Velasquez S.L."/>
            <person name="Kruys A."/>
            <person name="Hutchinson M.I."/>
            <person name="Powell A.J."/>
            <person name="Barry K."/>
            <person name="Miller A.N."/>
            <person name="Grigoriev I.V."/>
            <person name="Debuchy R."/>
            <person name="Gladieux P."/>
            <person name="Thoren M.H."/>
            <person name="Johannesson H."/>
        </authorList>
    </citation>
    <scope>NUCLEOTIDE SEQUENCE</scope>
    <source>
        <strain evidence="7">CBS 532.94</strain>
    </source>
</reference>
<dbReference type="PRINTS" id="PR00420">
    <property type="entry name" value="RNGMNOXGNASE"/>
</dbReference>
<dbReference type="GO" id="GO:0071949">
    <property type="term" value="F:FAD binding"/>
    <property type="evidence" value="ECO:0007669"/>
    <property type="project" value="InterPro"/>
</dbReference>
<dbReference type="GO" id="GO:0016491">
    <property type="term" value="F:oxidoreductase activity"/>
    <property type="evidence" value="ECO:0007669"/>
    <property type="project" value="UniProtKB-KW"/>
</dbReference>
<dbReference type="Gene3D" id="3.50.50.60">
    <property type="entry name" value="FAD/NAD(P)-binding domain"/>
    <property type="match status" value="2"/>
</dbReference>
<feature type="region of interest" description="Disordered" evidence="5">
    <location>
        <begin position="75"/>
        <end position="113"/>
    </location>
</feature>
<proteinExistence type="inferred from homology"/>
<keyword evidence="2" id="KW-0285">Flavoprotein</keyword>
<dbReference type="Proteomes" id="UP001303760">
    <property type="component" value="Unassembled WGS sequence"/>
</dbReference>
<comment type="similarity">
    <text evidence="1">Belongs to the paxM FAD-dependent monooxygenase family.</text>
</comment>
<dbReference type="GO" id="GO:0044550">
    <property type="term" value="P:secondary metabolite biosynthetic process"/>
    <property type="evidence" value="ECO:0007669"/>
    <property type="project" value="TreeGrafter"/>
</dbReference>
<evidence type="ECO:0000256" key="3">
    <source>
        <dbReference type="ARBA" id="ARBA00022827"/>
    </source>
</evidence>
<feature type="compositionally biased region" description="Basic and acidic residues" evidence="5">
    <location>
        <begin position="98"/>
        <end position="109"/>
    </location>
</feature>
<dbReference type="Pfam" id="PF01494">
    <property type="entry name" value="FAD_binding_3"/>
    <property type="match status" value="1"/>
</dbReference>
<keyword evidence="3" id="KW-0274">FAD</keyword>
<dbReference type="PANTHER" id="PTHR46720:SF3">
    <property type="entry name" value="FAD-BINDING DOMAIN-CONTAINING PROTEIN-RELATED"/>
    <property type="match status" value="1"/>
</dbReference>
<dbReference type="SUPFAM" id="SSF54373">
    <property type="entry name" value="FAD-linked reductases, C-terminal domain"/>
    <property type="match status" value="1"/>
</dbReference>
<dbReference type="InterPro" id="IPR002938">
    <property type="entry name" value="FAD-bd"/>
</dbReference>
<protein>
    <recommendedName>
        <fullName evidence="6">FAD-binding domain-containing protein</fullName>
    </recommendedName>
</protein>
<name>A0AAN7H954_9PEZI</name>
<dbReference type="SUPFAM" id="SSF51905">
    <property type="entry name" value="FAD/NAD(P)-binding domain"/>
    <property type="match status" value="1"/>
</dbReference>
<evidence type="ECO:0000256" key="2">
    <source>
        <dbReference type="ARBA" id="ARBA00022630"/>
    </source>
</evidence>
<dbReference type="InterPro" id="IPR036188">
    <property type="entry name" value="FAD/NAD-bd_sf"/>
</dbReference>
<dbReference type="AlphaFoldDB" id="A0AAN7H954"/>